<dbReference type="AlphaFoldDB" id="A0A124FMF9"/>
<gene>
    <name evidence="2" type="ORF">XD72_1058</name>
</gene>
<keyword evidence="1" id="KW-1133">Transmembrane helix</keyword>
<reference evidence="2 3" key="1">
    <citation type="journal article" date="2015" name="MBio">
        <title>Genome-Resolved Metagenomic Analysis Reveals Roles for Candidate Phyla and Other Microbial Community Members in Biogeochemical Transformations in Oil Reservoirs.</title>
        <authorList>
            <person name="Hu P."/>
            <person name="Tom L."/>
            <person name="Singh A."/>
            <person name="Thomas B.C."/>
            <person name="Baker B.J."/>
            <person name="Piceno Y.M."/>
            <person name="Andersen G.L."/>
            <person name="Banfield J.F."/>
        </authorList>
    </citation>
    <scope>NUCLEOTIDE SEQUENCE [LARGE SCALE GENOMIC DNA]</scope>
    <source>
        <strain evidence="2">57_489</strain>
    </source>
</reference>
<sequence length="162" mass="19163">METTIFIIIVTFYLCFTIFCIKDDTLIWSFPGIVWMLMSSFIAVTFIPKSAAYLFPRIWDKIIKKFLKYKSVEEVITNYYNHDKGKDMDADVIVFGHTHHPGEYSITNKHNNKEQLFINTGCWVNEKDCDINKLDAFLYIDKDGHHLLKWDMESENISYIKK</sequence>
<feature type="transmembrane region" description="Helical" evidence="1">
    <location>
        <begin position="33"/>
        <end position="55"/>
    </location>
</feature>
<evidence type="ECO:0008006" key="4">
    <source>
        <dbReference type="Google" id="ProtNLM"/>
    </source>
</evidence>
<keyword evidence="1" id="KW-0472">Membrane</keyword>
<accession>A0A124FMF9</accession>
<keyword evidence="1" id="KW-0812">Transmembrane</keyword>
<evidence type="ECO:0000313" key="2">
    <source>
        <dbReference type="EMBL" id="KUK44606.1"/>
    </source>
</evidence>
<feature type="transmembrane region" description="Helical" evidence="1">
    <location>
        <begin position="5"/>
        <end position="21"/>
    </location>
</feature>
<dbReference type="Proteomes" id="UP000057043">
    <property type="component" value="Unassembled WGS sequence"/>
</dbReference>
<comment type="caution">
    <text evidence="2">The sequence shown here is derived from an EMBL/GenBank/DDBJ whole genome shotgun (WGS) entry which is preliminary data.</text>
</comment>
<dbReference type="SUPFAM" id="SSF56300">
    <property type="entry name" value="Metallo-dependent phosphatases"/>
    <property type="match status" value="1"/>
</dbReference>
<evidence type="ECO:0000313" key="3">
    <source>
        <dbReference type="Proteomes" id="UP000057043"/>
    </source>
</evidence>
<evidence type="ECO:0000256" key="1">
    <source>
        <dbReference type="SAM" id="Phobius"/>
    </source>
</evidence>
<dbReference type="Gene3D" id="3.60.21.10">
    <property type="match status" value="1"/>
</dbReference>
<dbReference type="EMBL" id="LGFT01000021">
    <property type="protein sequence ID" value="KUK44606.1"/>
    <property type="molecule type" value="Genomic_DNA"/>
</dbReference>
<name>A0A124FMF9_9EURY</name>
<protein>
    <recommendedName>
        <fullName evidence="4">Calcineurin-like phosphoesterase domain-containing protein</fullName>
    </recommendedName>
</protein>
<dbReference type="InterPro" id="IPR029052">
    <property type="entry name" value="Metallo-depent_PP-like"/>
</dbReference>
<proteinExistence type="predicted"/>
<dbReference type="PATRIC" id="fig|301375.7.peg.708"/>
<organism evidence="2 3">
    <name type="scientific">Methanothrix harundinacea</name>
    <dbReference type="NCBI Taxonomy" id="301375"/>
    <lineage>
        <taxon>Archaea</taxon>
        <taxon>Methanobacteriati</taxon>
        <taxon>Methanobacteriota</taxon>
        <taxon>Stenosarchaea group</taxon>
        <taxon>Methanomicrobia</taxon>
        <taxon>Methanotrichales</taxon>
        <taxon>Methanotrichaceae</taxon>
        <taxon>Methanothrix</taxon>
    </lineage>
</organism>